<proteinExistence type="predicted"/>
<dbReference type="OrthoDB" id="277387at2"/>
<evidence type="ECO:0000313" key="2">
    <source>
        <dbReference type="EMBL" id="QDU34454.1"/>
    </source>
</evidence>
<dbReference type="NCBIfam" id="TIGR01444">
    <property type="entry name" value="fkbM_fam"/>
    <property type="match status" value="1"/>
</dbReference>
<accession>A0A517YW42</accession>
<dbReference type="InterPro" id="IPR053188">
    <property type="entry name" value="FkbM_Methyltransferase"/>
</dbReference>
<dbReference type="InterPro" id="IPR006342">
    <property type="entry name" value="FkbM_mtfrase"/>
</dbReference>
<dbReference type="PANTHER" id="PTHR36973">
    <property type="entry name" value="SLL1456 PROTEIN-RELATED"/>
    <property type="match status" value="1"/>
</dbReference>
<evidence type="ECO:0000259" key="1">
    <source>
        <dbReference type="Pfam" id="PF05050"/>
    </source>
</evidence>
<dbReference type="Gene3D" id="3.40.50.150">
    <property type="entry name" value="Vaccinia Virus protein VP39"/>
    <property type="match status" value="1"/>
</dbReference>
<organism evidence="2 3">
    <name type="scientific">Poriferisphaera corsica</name>
    <dbReference type="NCBI Taxonomy" id="2528020"/>
    <lineage>
        <taxon>Bacteria</taxon>
        <taxon>Pseudomonadati</taxon>
        <taxon>Planctomycetota</taxon>
        <taxon>Phycisphaerae</taxon>
        <taxon>Phycisphaerales</taxon>
        <taxon>Phycisphaeraceae</taxon>
        <taxon>Poriferisphaera</taxon>
    </lineage>
</organism>
<dbReference type="Pfam" id="PF05050">
    <property type="entry name" value="Methyltransf_21"/>
    <property type="match status" value="1"/>
</dbReference>
<dbReference type="InterPro" id="IPR029063">
    <property type="entry name" value="SAM-dependent_MTases_sf"/>
</dbReference>
<protein>
    <recommendedName>
        <fullName evidence="1">Methyltransferase FkbM domain-containing protein</fullName>
    </recommendedName>
</protein>
<dbReference type="Proteomes" id="UP000317369">
    <property type="component" value="Chromosome"/>
</dbReference>
<keyword evidence="3" id="KW-1185">Reference proteome</keyword>
<dbReference type="KEGG" id="pcor:KS4_25240"/>
<name>A0A517YW42_9BACT</name>
<feature type="domain" description="Methyltransferase FkbM" evidence="1">
    <location>
        <begin position="51"/>
        <end position="221"/>
    </location>
</feature>
<gene>
    <name evidence="2" type="ORF">KS4_25240</name>
</gene>
<dbReference type="SUPFAM" id="SSF53335">
    <property type="entry name" value="S-adenosyl-L-methionine-dependent methyltransferases"/>
    <property type="match status" value="1"/>
</dbReference>
<dbReference type="GO" id="GO:0008171">
    <property type="term" value="F:O-methyltransferase activity"/>
    <property type="evidence" value="ECO:0007669"/>
    <property type="project" value="TreeGrafter"/>
</dbReference>
<dbReference type="AlphaFoldDB" id="A0A517YW42"/>
<dbReference type="EMBL" id="CP036425">
    <property type="protein sequence ID" value="QDU34454.1"/>
    <property type="molecule type" value="Genomic_DNA"/>
</dbReference>
<reference evidence="2 3" key="1">
    <citation type="submission" date="2019-02" db="EMBL/GenBank/DDBJ databases">
        <title>Deep-cultivation of Planctomycetes and their phenomic and genomic characterization uncovers novel biology.</title>
        <authorList>
            <person name="Wiegand S."/>
            <person name="Jogler M."/>
            <person name="Boedeker C."/>
            <person name="Pinto D."/>
            <person name="Vollmers J."/>
            <person name="Rivas-Marin E."/>
            <person name="Kohn T."/>
            <person name="Peeters S.H."/>
            <person name="Heuer A."/>
            <person name="Rast P."/>
            <person name="Oberbeckmann S."/>
            <person name="Bunk B."/>
            <person name="Jeske O."/>
            <person name="Meyerdierks A."/>
            <person name="Storesund J.E."/>
            <person name="Kallscheuer N."/>
            <person name="Luecker S."/>
            <person name="Lage O.M."/>
            <person name="Pohl T."/>
            <person name="Merkel B.J."/>
            <person name="Hornburger P."/>
            <person name="Mueller R.-W."/>
            <person name="Bruemmer F."/>
            <person name="Labrenz M."/>
            <person name="Spormann A.M."/>
            <person name="Op den Camp H."/>
            <person name="Overmann J."/>
            <person name="Amann R."/>
            <person name="Jetten M.S.M."/>
            <person name="Mascher T."/>
            <person name="Medema M.H."/>
            <person name="Devos D.P."/>
            <person name="Kaster A.-K."/>
            <person name="Ovreas L."/>
            <person name="Rohde M."/>
            <person name="Galperin M.Y."/>
            <person name="Jogler C."/>
        </authorList>
    </citation>
    <scope>NUCLEOTIDE SEQUENCE [LARGE SCALE GENOMIC DNA]</scope>
    <source>
        <strain evidence="2 3">KS4</strain>
    </source>
</reference>
<sequence>MSFHTIKQKYWTMLNKIEQRRHPYETVLSPHDWQSAIDSLLPHNTPITLVDGGAHDGIFAKQYAQNFSNIHIHAFEPNTELAGKLSGNLSGIPHTINHTALGNTVGSTTFNIGDSPMTSSVLNSNQNGRQFYHDVINPKESRTIPITTLDHYAKKHNIQHIHILKLDLQGYELHALQGAEKLLKNKQISCIFTEINFMPFYDGSALFSDLDQYLRPLGYQLHNLYNLATRNHNNQLSGGDALFITEQLQQQTIAA</sequence>
<dbReference type="PANTHER" id="PTHR36973:SF4">
    <property type="entry name" value="NODULATION PROTEIN"/>
    <property type="match status" value="1"/>
</dbReference>
<dbReference type="RefSeq" id="WP_145078291.1">
    <property type="nucleotide sequence ID" value="NZ_CP036425.1"/>
</dbReference>
<evidence type="ECO:0000313" key="3">
    <source>
        <dbReference type="Proteomes" id="UP000317369"/>
    </source>
</evidence>